<name>A0A7I9UXM4_9ACTN</name>
<evidence type="ECO:0000313" key="2">
    <source>
        <dbReference type="Proteomes" id="UP000444980"/>
    </source>
</evidence>
<evidence type="ECO:0000313" key="1">
    <source>
        <dbReference type="EMBL" id="GED97561.1"/>
    </source>
</evidence>
<reference evidence="2" key="1">
    <citation type="submission" date="2019-06" db="EMBL/GenBank/DDBJ databases">
        <title>Gordonia isolated from sludge of a wastewater treatment plant.</title>
        <authorList>
            <person name="Tamura T."/>
            <person name="Aoyama K."/>
            <person name="Kang Y."/>
            <person name="Saito S."/>
            <person name="Akiyama N."/>
            <person name="Yazawa K."/>
            <person name="Gonoi T."/>
            <person name="Mikami Y."/>
        </authorList>
    </citation>
    <scope>NUCLEOTIDE SEQUENCE [LARGE SCALE GENOMIC DNA]</scope>
    <source>
        <strain evidence="2">NBRC 107697</strain>
    </source>
</reference>
<protein>
    <submittedName>
        <fullName evidence="1">Uncharacterized protein</fullName>
    </submittedName>
</protein>
<dbReference type="EMBL" id="BJOU01000001">
    <property type="protein sequence ID" value="GED97561.1"/>
    <property type="molecule type" value="Genomic_DNA"/>
</dbReference>
<comment type="caution">
    <text evidence="1">The sequence shown here is derived from an EMBL/GenBank/DDBJ whole genome shotgun (WGS) entry which is preliminary data.</text>
</comment>
<dbReference type="AlphaFoldDB" id="A0A7I9UXM4"/>
<organism evidence="1 2">
    <name type="scientific">Gordonia crocea</name>
    <dbReference type="NCBI Taxonomy" id="589162"/>
    <lineage>
        <taxon>Bacteria</taxon>
        <taxon>Bacillati</taxon>
        <taxon>Actinomycetota</taxon>
        <taxon>Actinomycetes</taxon>
        <taxon>Mycobacteriales</taxon>
        <taxon>Gordoniaceae</taxon>
        <taxon>Gordonia</taxon>
    </lineage>
</organism>
<proteinExistence type="predicted"/>
<dbReference type="Proteomes" id="UP000444980">
    <property type="component" value="Unassembled WGS sequence"/>
</dbReference>
<keyword evidence="2" id="KW-1185">Reference proteome</keyword>
<gene>
    <name evidence="1" type="ORF">nbrc107697_16000</name>
</gene>
<accession>A0A7I9UXM4</accession>
<dbReference type="RefSeq" id="WP_161926867.1">
    <property type="nucleotide sequence ID" value="NZ_BJOU01000001.1"/>
</dbReference>
<sequence length="174" mass="18887">MGDDQQRWRLLPTFVFEVGLAWRVDPAAIGRGPDWFTAEMVNPSYPSARLSWRQAYVHEPLIDEQLRRAREGFDIVGDSLVVEIGESRGEEQIGTQVFSVAGGSVAHTVLTVDLPELGGVVEILVGLSASDDDFGPVAEEFSRLVETIRLGDGPLPVNELLAAEFDDPGADPGV</sequence>